<keyword evidence="13" id="KW-1185">Reference proteome</keyword>
<evidence type="ECO:0000256" key="7">
    <source>
        <dbReference type="ARBA" id="ARBA00049183"/>
    </source>
</evidence>
<dbReference type="Proteomes" id="UP001378188">
    <property type="component" value="Unassembled WGS sequence"/>
</dbReference>
<evidence type="ECO:0000313" key="12">
    <source>
        <dbReference type="EMBL" id="MEJ8571038.1"/>
    </source>
</evidence>
<evidence type="ECO:0000313" key="13">
    <source>
        <dbReference type="Proteomes" id="UP001378188"/>
    </source>
</evidence>
<dbReference type="AlphaFoldDB" id="A0AAW9RSH2"/>
<evidence type="ECO:0000256" key="10">
    <source>
        <dbReference type="RuleBase" id="RU365103"/>
    </source>
</evidence>
<feature type="domain" description="3-deoxy-D-manno-octulosonic-acid transferase N-terminal" evidence="11">
    <location>
        <begin position="41"/>
        <end position="222"/>
    </location>
</feature>
<gene>
    <name evidence="12" type="ORF">V3328_06115</name>
</gene>
<dbReference type="InterPro" id="IPR007507">
    <property type="entry name" value="Glycos_transf_N"/>
</dbReference>
<keyword evidence="5 10" id="KW-0808">Transferase</keyword>
<evidence type="ECO:0000256" key="4">
    <source>
        <dbReference type="ARBA" id="ARBA00019077"/>
    </source>
</evidence>
<name>A0AAW9RSH2_9HYPH</name>
<dbReference type="PANTHER" id="PTHR42755:SF1">
    <property type="entry name" value="3-DEOXY-D-MANNO-OCTULOSONIC ACID TRANSFERASE, MITOCHONDRIAL-RELATED"/>
    <property type="match status" value="1"/>
</dbReference>
<dbReference type="InterPro" id="IPR039901">
    <property type="entry name" value="Kdotransferase"/>
</dbReference>
<comment type="pathway">
    <text evidence="2 10">Bacterial outer membrane biogenesis; LPS core biosynthesis.</text>
</comment>
<evidence type="ECO:0000256" key="2">
    <source>
        <dbReference type="ARBA" id="ARBA00004713"/>
    </source>
</evidence>
<proteinExistence type="inferred from homology"/>
<feature type="site" description="Transition state stabilizer" evidence="9">
    <location>
        <position position="219"/>
    </location>
</feature>
<dbReference type="RefSeq" id="WP_340328727.1">
    <property type="nucleotide sequence ID" value="NZ_JAZHOF010000002.1"/>
</dbReference>
<protein>
    <recommendedName>
        <fullName evidence="4 10">3-deoxy-D-manno-octulosonic acid transferase</fullName>
        <shortName evidence="10">Kdo transferase</shortName>
        <ecNumber evidence="3 10">2.4.99.12</ecNumber>
    </recommendedName>
    <alternativeName>
        <fullName evidence="6 10">Lipid IV(A) 3-deoxy-D-manno-octulosonic acid transferase</fullName>
    </alternativeName>
</protein>
<dbReference type="GO" id="GO:0009245">
    <property type="term" value="P:lipid A biosynthetic process"/>
    <property type="evidence" value="ECO:0007669"/>
    <property type="project" value="TreeGrafter"/>
</dbReference>
<feature type="active site" description="Proton acceptor" evidence="8">
    <location>
        <position position="68"/>
    </location>
</feature>
<evidence type="ECO:0000259" key="11">
    <source>
        <dbReference type="Pfam" id="PF04413"/>
    </source>
</evidence>
<accession>A0AAW9RSH2</accession>
<comment type="similarity">
    <text evidence="10">Belongs to the glycosyltransferase group 1 family.</text>
</comment>
<evidence type="ECO:0000256" key="8">
    <source>
        <dbReference type="PIRSR" id="PIRSR639901-1"/>
    </source>
</evidence>
<sequence length="436" mass="46780">MPEAPRSILLGAYRGLTSIGHPLVGPLLAWRLRRGKEDPERVAERRGIASRDRPDGPLVWIHAASVGETISVVPLIDRIACGCGLSVLLTTGTVTSAQIAEARLRELSGRGASVVHQYVPLDGPRFVRRFLDHWRPGLAIFVESEIWPNILLQASESGCRLAQVNARMSDRSFARWQKRPAMIRAMLGRFDICLAQSGTDADRLRQLGAANVVDTGNLKYDVPAPEADEADLRDLSAAVGDRPRWAAASLHAGEDEPVLETHLHLSPRHRDLLTVLAPRHPERGAEIAAAAAARGLTPVLRSRGRMPDERTDVYIVDTIGEMGLVYRLAPVVFVGGSLVASGGHNPIEAAKLSTAILHGPHIRNTTDIFAALHAAGAADEVSGAEALAERVGHFLASPEDVSRRARAASAAVLGLSGALDRSMEALAPLLDAARRS</sequence>
<dbReference type="Pfam" id="PF04413">
    <property type="entry name" value="Glycos_transf_N"/>
    <property type="match status" value="1"/>
</dbReference>
<evidence type="ECO:0000256" key="6">
    <source>
        <dbReference type="ARBA" id="ARBA00031445"/>
    </source>
</evidence>
<comment type="caution">
    <text evidence="12">The sequence shown here is derived from an EMBL/GenBank/DDBJ whole genome shotgun (WGS) entry which is preliminary data.</text>
</comment>
<keyword evidence="12" id="KW-0328">Glycosyltransferase</keyword>
<comment type="function">
    <text evidence="1 10">Involved in lipopolysaccharide (LPS) biosynthesis. Catalyzes the transfer of 3-deoxy-D-manno-octulosonate (Kdo) residue(s) from CMP-Kdo to lipid IV(A), the tetraacyldisaccharide-1,4'-bisphosphate precursor of lipid A.</text>
</comment>
<evidence type="ECO:0000256" key="9">
    <source>
        <dbReference type="PIRSR" id="PIRSR639901-2"/>
    </source>
</evidence>
<dbReference type="Gene3D" id="3.40.50.2000">
    <property type="entry name" value="Glycogen Phosphorylase B"/>
    <property type="match status" value="1"/>
</dbReference>
<reference evidence="12 13" key="1">
    <citation type="submission" date="2024-02" db="EMBL/GenBank/DDBJ databases">
        <title>Genome analysis and characterization of Microbaculum marinisediminis sp. nov., isolated from marine sediment.</title>
        <authorList>
            <person name="Du Z.-J."/>
            <person name="Ye Y.-Q."/>
            <person name="Zhang Z.-R."/>
            <person name="Yuan S.-M."/>
            <person name="Zhang X.-Y."/>
        </authorList>
    </citation>
    <scope>NUCLEOTIDE SEQUENCE [LARGE SCALE GENOMIC DNA]</scope>
    <source>
        <strain evidence="12 13">SDUM1044001</strain>
    </source>
</reference>
<dbReference type="Gene3D" id="3.40.50.11720">
    <property type="entry name" value="3-Deoxy-D-manno-octulosonic-acid transferase, N-terminal domain"/>
    <property type="match status" value="1"/>
</dbReference>
<dbReference type="EMBL" id="JAZHOF010000002">
    <property type="protein sequence ID" value="MEJ8571038.1"/>
    <property type="molecule type" value="Genomic_DNA"/>
</dbReference>
<dbReference type="InterPro" id="IPR038107">
    <property type="entry name" value="Glycos_transf_N_sf"/>
</dbReference>
<feature type="site" description="Transition state stabilizer" evidence="9">
    <location>
        <position position="143"/>
    </location>
</feature>
<evidence type="ECO:0000256" key="5">
    <source>
        <dbReference type="ARBA" id="ARBA00022679"/>
    </source>
</evidence>
<organism evidence="12 13">
    <name type="scientific">Microbaculum marinum</name>
    <dbReference type="NCBI Taxonomy" id="1764581"/>
    <lineage>
        <taxon>Bacteria</taxon>
        <taxon>Pseudomonadati</taxon>
        <taxon>Pseudomonadota</taxon>
        <taxon>Alphaproteobacteria</taxon>
        <taxon>Hyphomicrobiales</taxon>
        <taxon>Tepidamorphaceae</taxon>
        <taxon>Microbaculum</taxon>
    </lineage>
</organism>
<evidence type="ECO:0000256" key="3">
    <source>
        <dbReference type="ARBA" id="ARBA00012621"/>
    </source>
</evidence>
<dbReference type="EC" id="2.4.99.12" evidence="3 10"/>
<keyword evidence="10" id="KW-0472">Membrane</keyword>
<comment type="catalytic activity">
    <reaction evidence="7 10">
        <text>lipid IVA (E. coli) + CMP-3-deoxy-beta-D-manno-octulosonate = alpha-Kdo-(2-&gt;6)-lipid IVA (E. coli) + CMP + H(+)</text>
        <dbReference type="Rhea" id="RHEA:28066"/>
        <dbReference type="ChEBI" id="CHEBI:15378"/>
        <dbReference type="ChEBI" id="CHEBI:58603"/>
        <dbReference type="ChEBI" id="CHEBI:60364"/>
        <dbReference type="ChEBI" id="CHEBI:60377"/>
        <dbReference type="ChEBI" id="CHEBI:85987"/>
        <dbReference type="EC" id="2.4.99.12"/>
    </reaction>
</comment>
<keyword evidence="10" id="KW-0448">Lipopolysaccharide biosynthesis</keyword>
<dbReference type="GO" id="GO:0009244">
    <property type="term" value="P:lipopolysaccharide core region biosynthetic process"/>
    <property type="evidence" value="ECO:0007669"/>
    <property type="project" value="UniProtKB-UniRule"/>
</dbReference>
<dbReference type="GO" id="GO:0005886">
    <property type="term" value="C:plasma membrane"/>
    <property type="evidence" value="ECO:0007669"/>
    <property type="project" value="UniProtKB-SubCell"/>
</dbReference>
<dbReference type="GO" id="GO:0043842">
    <property type="term" value="F:Kdo transferase activity"/>
    <property type="evidence" value="ECO:0007669"/>
    <property type="project" value="UniProtKB-EC"/>
</dbReference>
<evidence type="ECO:0000256" key="1">
    <source>
        <dbReference type="ARBA" id="ARBA00003394"/>
    </source>
</evidence>
<comment type="subcellular location">
    <subcellularLocation>
        <location evidence="10">Cell membrane</location>
    </subcellularLocation>
</comment>
<keyword evidence="10" id="KW-1003">Cell membrane</keyword>
<dbReference type="PANTHER" id="PTHR42755">
    <property type="entry name" value="3-DEOXY-MANNO-OCTULOSONATE CYTIDYLYLTRANSFERASE"/>
    <property type="match status" value="1"/>
</dbReference>